<evidence type="ECO:0000259" key="2">
    <source>
        <dbReference type="Pfam" id="PF20594"/>
    </source>
</evidence>
<dbReference type="Proteomes" id="UP000505306">
    <property type="component" value="Chromosome"/>
</dbReference>
<dbReference type="AlphaFoldDB" id="A0A6G6GJD5"/>
<sequence length="338" mass="39830">MKKFFCVILFLCSASIFGQTAEFCHPNYIKNISTKIIDKLTTTEIQFIQNSTLQLEKNWLNENEQILNNRVIINYSDFLPILEYARDSEENLLSEFQLERIFLIYALNKIQEKNTCVSTIIDKIIEWSKENKKALALRIEKDSINGKYIPTDLNDAIKHLDLKLADEFKSKIKLMTEEQFTVEGHIGIGLRVIRNGWELWGKSRLSNYFENLGIDHPDTMSGIILTSYYRQLIGEPIDLESQIKEYQNRLRKNPHFTKKEFPINVKDVEFDGAIGYPEFKEQKEWPSVSFFRSINGEITWIYSYKFGWKQLTKEQLVEFDKISVYEIQAWLEHLYKSG</sequence>
<dbReference type="InterPro" id="IPR046744">
    <property type="entry name" value="DUF6794"/>
</dbReference>
<evidence type="ECO:0000256" key="1">
    <source>
        <dbReference type="SAM" id="SignalP"/>
    </source>
</evidence>
<gene>
    <name evidence="3" type="ORF">G5B37_03395</name>
</gene>
<feature type="domain" description="DUF6794" evidence="2">
    <location>
        <begin position="149"/>
        <end position="232"/>
    </location>
</feature>
<dbReference type="RefSeq" id="WP_164678670.1">
    <property type="nucleotide sequence ID" value="NZ_CP049057.1"/>
</dbReference>
<keyword evidence="4" id="KW-1185">Reference proteome</keyword>
<dbReference type="Pfam" id="PF20594">
    <property type="entry name" value="DUF6794"/>
    <property type="match status" value="1"/>
</dbReference>
<evidence type="ECO:0000313" key="4">
    <source>
        <dbReference type="Proteomes" id="UP000505306"/>
    </source>
</evidence>
<proteinExistence type="predicted"/>
<protein>
    <recommendedName>
        <fullName evidence="2">DUF6794 domain-containing protein</fullName>
    </recommendedName>
</protein>
<dbReference type="EMBL" id="CP049057">
    <property type="protein sequence ID" value="QIE58637.1"/>
    <property type="molecule type" value="Genomic_DNA"/>
</dbReference>
<name>A0A6G6GJD5_9FLAO</name>
<feature type="chain" id="PRO_5026248787" description="DUF6794 domain-containing protein" evidence="1">
    <location>
        <begin position="22"/>
        <end position="338"/>
    </location>
</feature>
<accession>A0A6G6GJD5</accession>
<reference evidence="3 4" key="1">
    <citation type="submission" date="2020-02" db="EMBL/GenBank/DDBJ databases">
        <title>Complete genome sequence of Flavobacteriaceae bacterium.</title>
        <authorList>
            <person name="Kim S.-J."/>
            <person name="Kim Y.-S."/>
            <person name="Kim K.-H."/>
        </authorList>
    </citation>
    <scope>NUCLEOTIDE SEQUENCE [LARGE SCALE GENOMIC DNA]</scope>
    <source>
        <strain evidence="3 4">RR4-40</strain>
    </source>
</reference>
<feature type="signal peptide" evidence="1">
    <location>
        <begin position="1"/>
        <end position="21"/>
    </location>
</feature>
<dbReference type="KEGG" id="mgel:G5B37_03395"/>
<organism evidence="3 4">
    <name type="scientific">Rasiella rasia</name>
    <dbReference type="NCBI Taxonomy" id="2744027"/>
    <lineage>
        <taxon>Bacteria</taxon>
        <taxon>Pseudomonadati</taxon>
        <taxon>Bacteroidota</taxon>
        <taxon>Flavobacteriia</taxon>
        <taxon>Flavobacteriales</taxon>
        <taxon>Flavobacteriaceae</taxon>
        <taxon>Rasiella</taxon>
    </lineage>
</organism>
<evidence type="ECO:0000313" key="3">
    <source>
        <dbReference type="EMBL" id="QIE58637.1"/>
    </source>
</evidence>
<keyword evidence="1" id="KW-0732">Signal</keyword>